<dbReference type="PANTHER" id="PTHR33823">
    <property type="entry name" value="RNA POLYMERASE-BINDING TRANSCRIPTION FACTOR DKSA-RELATED"/>
    <property type="match status" value="1"/>
</dbReference>
<feature type="region of interest" description="Disordered" evidence="5">
    <location>
        <begin position="19"/>
        <end position="48"/>
    </location>
</feature>
<evidence type="ECO:0000256" key="1">
    <source>
        <dbReference type="ARBA" id="ARBA00022723"/>
    </source>
</evidence>
<evidence type="ECO:0000313" key="8">
    <source>
        <dbReference type="Proteomes" id="UP000321363"/>
    </source>
</evidence>
<keyword evidence="2" id="KW-0863">Zinc-finger</keyword>
<dbReference type="OrthoDB" id="9811543at2"/>
<gene>
    <name evidence="7" type="ORF">FS935_11210</name>
</gene>
<keyword evidence="1" id="KW-0479">Metal-binding</keyword>
<name>A0A5C6W2F8_9BACI</name>
<protein>
    <submittedName>
        <fullName evidence="7">Molecular chaperone DnaK</fullName>
    </submittedName>
</protein>
<dbReference type="Proteomes" id="UP000321363">
    <property type="component" value="Unassembled WGS sequence"/>
</dbReference>
<dbReference type="Pfam" id="PF01258">
    <property type="entry name" value="zf-dskA_traR"/>
    <property type="match status" value="1"/>
</dbReference>
<dbReference type="InterPro" id="IPR014240">
    <property type="entry name" value="YteA"/>
</dbReference>
<dbReference type="PANTHER" id="PTHR33823:SF4">
    <property type="entry name" value="GENERAL STRESS PROTEIN 16O"/>
    <property type="match status" value="1"/>
</dbReference>
<comment type="caution">
    <text evidence="7">The sequence shown here is derived from an EMBL/GenBank/DDBJ whole genome shotgun (WGS) entry which is preliminary data.</text>
</comment>
<feature type="domain" description="Zinc finger DksA/TraR C4-type" evidence="6">
    <location>
        <begin position="82"/>
        <end position="109"/>
    </location>
</feature>
<evidence type="ECO:0000256" key="5">
    <source>
        <dbReference type="SAM" id="MobiDB-lite"/>
    </source>
</evidence>
<dbReference type="EMBL" id="VOQF01000006">
    <property type="protein sequence ID" value="TXC90484.1"/>
    <property type="molecule type" value="Genomic_DNA"/>
</dbReference>
<dbReference type="GO" id="GO:0008270">
    <property type="term" value="F:zinc ion binding"/>
    <property type="evidence" value="ECO:0007669"/>
    <property type="project" value="UniProtKB-KW"/>
</dbReference>
<evidence type="ECO:0000259" key="6">
    <source>
        <dbReference type="Pfam" id="PF01258"/>
    </source>
</evidence>
<evidence type="ECO:0000256" key="4">
    <source>
        <dbReference type="PROSITE-ProRule" id="PRU00510"/>
    </source>
</evidence>
<dbReference type="PROSITE" id="PS51128">
    <property type="entry name" value="ZF_DKSA_2"/>
    <property type="match status" value="1"/>
</dbReference>
<dbReference type="NCBIfam" id="TIGR02890">
    <property type="entry name" value="bacill_yteA"/>
    <property type="match status" value="1"/>
</dbReference>
<dbReference type="SUPFAM" id="SSF109635">
    <property type="entry name" value="DnaK suppressor protein DksA, alpha-hairpin domain"/>
    <property type="match status" value="1"/>
</dbReference>
<dbReference type="Gene3D" id="1.20.120.910">
    <property type="entry name" value="DksA, coiled-coil domain"/>
    <property type="match status" value="1"/>
</dbReference>
<accession>A0A5C6W2F8</accession>
<dbReference type="AlphaFoldDB" id="A0A5C6W2F8"/>
<dbReference type="InterPro" id="IPR037187">
    <property type="entry name" value="DnaK_N"/>
</dbReference>
<sequence length="202" mass="23357">MISSQQLTILRNKLEEEKQKLKSTIRHTKEKQTTGELSSYDNHPADMGSELYEKESDLAINDHVKEELKKIEEAIQAMKEETYGKCKECGNSIPFERLEAIPTTLYCIDHTKQSTAHQYRPIEEEVLTPSFNNDKRSNEIKDHEDSFAEVARYGTSDTPADYTGDEENYQDQVENENFTENFNKDIGNDIKGKQTIVFHNKK</sequence>
<evidence type="ECO:0000256" key="3">
    <source>
        <dbReference type="ARBA" id="ARBA00022833"/>
    </source>
</evidence>
<dbReference type="InterPro" id="IPR000962">
    <property type="entry name" value="Znf_DskA_TraR"/>
</dbReference>
<evidence type="ECO:0000256" key="2">
    <source>
        <dbReference type="ARBA" id="ARBA00022771"/>
    </source>
</evidence>
<dbReference type="SUPFAM" id="SSF57716">
    <property type="entry name" value="Glucocorticoid receptor-like (DNA-binding domain)"/>
    <property type="match status" value="1"/>
</dbReference>
<feature type="zinc finger region" description="dksA C4-type" evidence="4">
    <location>
        <begin position="86"/>
        <end position="110"/>
    </location>
</feature>
<dbReference type="RefSeq" id="WP_146948573.1">
    <property type="nucleotide sequence ID" value="NZ_VOQF01000006.1"/>
</dbReference>
<evidence type="ECO:0000313" key="7">
    <source>
        <dbReference type="EMBL" id="TXC90484.1"/>
    </source>
</evidence>
<keyword evidence="3" id="KW-0862">Zinc</keyword>
<organism evidence="7 8">
    <name type="scientific">Metabacillus litoralis</name>
    <dbReference type="NCBI Taxonomy" id="152268"/>
    <lineage>
        <taxon>Bacteria</taxon>
        <taxon>Bacillati</taxon>
        <taxon>Bacillota</taxon>
        <taxon>Bacilli</taxon>
        <taxon>Bacillales</taxon>
        <taxon>Bacillaceae</taxon>
        <taxon>Metabacillus</taxon>
    </lineage>
</organism>
<keyword evidence="8" id="KW-1185">Reference proteome</keyword>
<proteinExistence type="predicted"/>
<reference evidence="7 8" key="1">
    <citation type="journal article" date="2005" name="Int. J. Syst. Evol. Microbiol.">
        <title>Bacillus litoralis sp. nov., isolated from a tidal flat of the Yellow Sea in Korea.</title>
        <authorList>
            <person name="Yoon J.H."/>
            <person name="Oh T.K."/>
        </authorList>
    </citation>
    <scope>NUCLEOTIDE SEQUENCE [LARGE SCALE GENOMIC DNA]</scope>
    <source>
        <strain evidence="7 8">SW-211</strain>
    </source>
</reference>